<reference evidence="2" key="1">
    <citation type="submission" date="2024-02" db="EMBL/GenBank/DDBJ databases">
        <title>Sediminibacterium planktonica sp. nov. and Sediminibacterium longus sp. nov., isolated from surface lake and river water.</title>
        <authorList>
            <person name="Watanabe K."/>
            <person name="Takemine S."/>
            <person name="Ishii Y."/>
            <person name="Ogata Y."/>
            <person name="Shindo C."/>
            <person name="Suda W."/>
        </authorList>
    </citation>
    <scope>NUCLEOTIDE SEQUENCE</scope>
    <source>
        <strain evidence="2">KACHI17</strain>
    </source>
</reference>
<dbReference type="Pfam" id="PF08811">
    <property type="entry name" value="DUF1800"/>
    <property type="match status" value="1"/>
</dbReference>
<feature type="compositionally biased region" description="Polar residues" evidence="1">
    <location>
        <begin position="89"/>
        <end position="100"/>
    </location>
</feature>
<evidence type="ECO:0008006" key="3">
    <source>
        <dbReference type="Google" id="ProtNLM"/>
    </source>
</evidence>
<evidence type="ECO:0000256" key="1">
    <source>
        <dbReference type="SAM" id="MobiDB-lite"/>
    </source>
</evidence>
<organism evidence="2">
    <name type="scientific">Sediminibacterium sp. KACHI17</name>
    <dbReference type="NCBI Taxonomy" id="1751071"/>
    <lineage>
        <taxon>Bacteria</taxon>
        <taxon>Pseudomonadati</taxon>
        <taxon>Bacteroidota</taxon>
        <taxon>Chitinophagia</taxon>
        <taxon>Chitinophagales</taxon>
        <taxon>Chitinophagaceae</taxon>
        <taxon>Sediminibacterium</taxon>
    </lineage>
</organism>
<dbReference type="RefSeq" id="WP_353549139.1">
    <property type="nucleotide sequence ID" value="NZ_AP029612.1"/>
</dbReference>
<dbReference type="InterPro" id="IPR014917">
    <property type="entry name" value="DUF1800"/>
</dbReference>
<proteinExistence type="predicted"/>
<accession>A0AAT9GLD0</accession>
<sequence>MEATLTKPSGGKLSQSKDDIPTPTTGLAPYTGPWTESEVIHLLKRALFGAKRSDIAYFKTLTCAQAVDQLLTLPVDPPSPPVKEYATPANATNPDTNVLQGDTWVNDPSNDGTVNSLRRSSFKKWWMGLMINQDRNLREKMTLFWHNHLATESTDVNAQFLYKHHSMLRSFALGNFKALMKAVTIDPAMLVYLNGQLNQAVAPDENYGRELQELFCCGKGPGSLYTEEDVHASARVLTGWRNNANTISSFFDNNRHDKTNKQFSSFYNNTVIVGKSGPTAGEEELDALLNMIFATNEVAEYMCRRFYRWFVYYDIDETVENNIIKPLAVIFRNANYEVAPVIRTLLMSEHFYDILSRGCQIKSPVDLAVGLCREFEISFEPAPEYTINYGHWNYLVNQCANLQQNIGDPPDVSGWKAYYQEPQFYEIWINSDTLPKRNQFTDTMVMNGFTFGGKRMIIDGAEFAKTLTNPGDPNQLINDLTKLMYRLDISDASKAQIKKDILLGGQSEDYYWTNAWNQFVNNPGDMANTTTVRNYIRDLLKYLMNLAEYQLA</sequence>
<evidence type="ECO:0000313" key="2">
    <source>
        <dbReference type="EMBL" id="BFG71510.1"/>
    </source>
</evidence>
<protein>
    <recommendedName>
        <fullName evidence="3">DUF1800 domain-containing protein</fullName>
    </recommendedName>
</protein>
<feature type="region of interest" description="Disordered" evidence="1">
    <location>
        <begin position="86"/>
        <end position="110"/>
    </location>
</feature>
<name>A0AAT9GLD0_9BACT</name>
<feature type="region of interest" description="Disordered" evidence="1">
    <location>
        <begin position="1"/>
        <end position="31"/>
    </location>
</feature>
<dbReference type="EMBL" id="AP029612">
    <property type="protein sequence ID" value="BFG71510.1"/>
    <property type="molecule type" value="Genomic_DNA"/>
</dbReference>
<gene>
    <name evidence="2" type="ORF">KACHI17_23910</name>
</gene>
<dbReference type="AlphaFoldDB" id="A0AAT9GLD0"/>